<dbReference type="EMBL" id="JARAKH010000048">
    <property type="protein sequence ID" value="KAK8376611.1"/>
    <property type="molecule type" value="Genomic_DNA"/>
</dbReference>
<sequence>MFVWFSGIGFHAAVFEFHDSLRNQAGKTADRRRLIQNTLRAAGSNSRPAGVASAATLARTHHGWCRSLGSRAVLQAESDCWVAA</sequence>
<protein>
    <submittedName>
        <fullName evidence="1">Uncharacterized protein</fullName>
    </submittedName>
</protein>
<gene>
    <name evidence="1" type="ORF">O3P69_009905</name>
</gene>
<evidence type="ECO:0000313" key="1">
    <source>
        <dbReference type="EMBL" id="KAK8376611.1"/>
    </source>
</evidence>
<evidence type="ECO:0000313" key="2">
    <source>
        <dbReference type="Proteomes" id="UP001487740"/>
    </source>
</evidence>
<organism evidence="1 2">
    <name type="scientific">Scylla paramamosain</name>
    <name type="common">Mud crab</name>
    <dbReference type="NCBI Taxonomy" id="85552"/>
    <lineage>
        <taxon>Eukaryota</taxon>
        <taxon>Metazoa</taxon>
        <taxon>Ecdysozoa</taxon>
        <taxon>Arthropoda</taxon>
        <taxon>Crustacea</taxon>
        <taxon>Multicrustacea</taxon>
        <taxon>Malacostraca</taxon>
        <taxon>Eumalacostraca</taxon>
        <taxon>Eucarida</taxon>
        <taxon>Decapoda</taxon>
        <taxon>Pleocyemata</taxon>
        <taxon>Brachyura</taxon>
        <taxon>Eubrachyura</taxon>
        <taxon>Portunoidea</taxon>
        <taxon>Portunidae</taxon>
        <taxon>Portuninae</taxon>
        <taxon>Scylla</taxon>
    </lineage>
</organism>
<keyword evidence="2" id="KW-1185">Reference proteome</keyword>
<proteinExistence type="predicted"/>
<reference evidence="1 2" key="1">
    <citation type="submission" date="2023-03" db="EMBL/GenBank/DDBJ databases">
        <title>High-quality genome of Scylla paramamosain provides insights in environmental adaptation.</title>
        <authorList>
            <person name="Zhang L."/>
        </authorList>
    </citation>
    <scope>NUCLEOTIDE SEQUENCE [LARGE SCALE GENOMIC DNA]</scope>
    <source>
        <strain evidence="1">LZ_2023a</strain>
        <tissue evidence="1">Muscle</tissue>
    </source>
</reference>
<dbReference type="AlphaFoldDB" id="A0AAW0SP67"/>
<comment type="caution">
    <text evidence="1">The sequence shown here is derived from an EMBL/GenBank/DDBJ whole genome shotgun (WGS) entry which is preliminary data.</text>
</comment>
<dbReference type="Proteomes" id="UP001487740">
    <property type="component" value="Unassembled WGS sequence"/>
</dbReference>
<accession>A0AAW0SP67</accession>
<name>A0AAW0SP67_SCYPA</name>